<dbReference type="Gene3D" id="2.30.110.10">
    <property type="entry name" value="Electron Transport, Fmn-binding Protein, Chain A"/>
    <property type="match status" value="1"/>
</dbReference>
<reference evidence="2 3" key="1">
    <citation type="submission" date="2019-03" db="EMBL/GenBank/DDBJ databases">
        <title>Genomic Encyclopedia of Type Strains, Phase IV (KMG-IV): sequencing the most valuable type-strain genomes for metagenomic binning, comparative biology and taxonomic classification.</title>
        <authorList>
            <person name="Goeker M."/>
        </authorList>
    </citation>
    <scope>NUCLEOTIDE SEQUENCE [LARGE SCALE GENOMIC DNA]</scope>
    <source>
        <strain evidence="2 3">DSM 9035</strain>
    </source>
</reference>
<dbReference type="PANTHER" id="PTHR42815">
    <property type="entry name" value="FAD-BINDING, PUTATIVE (AFU_ORTHOLOGUE AFUA_6G07600)-RELATED"/>
    <property type="match status" value="1"/>
</dbReference>
<dbReference type="AlphaFoldDB" id="A0A4R3LXW7"/>
<accession>A0A4R3LXW7</accession>
<organism evidence="2 3">
    <name type="scientific">Aquabacter spiritensis</name>
    <dbReference type="NCBI Taxonomy" id="933073"/>
    <lineage>
        <taxon>Bacteria</taxon>
        <taxon>Pseudomonadati</taxon>
        <taxon>Pseudomonadota</taxon>
        <taxon>Alphaproteobacteria</taxon>
        <taxon>Hyphomicrobiales</taxon>
        <taxon>Xanthobacteraceae</taxon>
        <taxon>Aquabacter</taxon>
    </lineage>
</organism>
<dbReference type="SUPFAM" id="SSF50475">
    <property type="entry name" value="FMN-binding split barrel"/>
    <property type="match status" value="1"/>
</dbReference>
<name>A0A4R3LXW7_9HYPH</name>
<proteinExistence type="predicted"/>
<evidence type="ECO:0000313" key="3">
    <source>
        <dbReference type="Proteomes" id="UP000294664"/>
    </source>
</evidence>
<dbReference type="RefSeq" id="WP_132031151.1">
    <property type="nucleotide sequence ID" value="NZ_SMAI01000005.1"/>
</dbReference>
<dbReference type="PANTHER" id="PTHR42815:SF2">
    <property type="entry name" value="FAD-BINDING, PUTATIVE (AFU_ORTHOLOGUE AFUA_6G07600)-RELATED"/>
    <property type="match status" value="1"/>
</dbReference>
<evidence type="ECO:0000313" key="2">
    <source>
        <dbReference type="EMBL" id="TCT05066.1"/>
    </source>
</evidence>
<keyword evidence="3" id="KW-1185">Reference proteome</keyword>
<comment type="caution">
    <text evidence="2">The sequence shown here is derived from an EMBL/GenBank/DDBJ whole genome shotgun (WGS) entry which is preliminary data.</text>
</comment>
<dbReference type="Proteomes" id="UP000294664">
    <property type="component" value="Unassembled WGS sequence"/>
</dbReference>
<dbReference type="EMBL" id="SMAI01000005">
    <property type="protein sequence ID" value="TCT05066.1"/>
    <property type="molecule type" value="Genomic_DNA"/>
</dbReference>
<evidence type="ECO:0000259" key="1">
    <source>
        <dbReference type="Pfam" id="PF01243"/>
    </source>
</evidence>
<dbReference type="InterPro" id="IPR012349">
    <property type="entry name" value="Split_barrel_FMN-bd"/>
</dbReference>
<protein>
    <recommendedName>
        <fullName evidence="1">Pyridoxamine 5'-phosphate oxidase N-terminal domain-containing protein</fullName>
    </recommendedName>
</protein>
<dbReference type="InterPro" id="IPR011576">
    <property type="entry name" value="Pyridox_Oxase_N"/>
</dbReference>
<dbReference type="OrthoDB" id="9790331at2"/>
<feature type="domain" description="Pyridoxamine 5'-phosphate oxidase N-terminal" evidence="1">
    <location>
        <begin position="41"/>
        <end position="138"/>
    </location>
</feature>
<gene>
    <name evidence="2" type="ORF">EDC64_10597</name>
</gene>
<sequence>MTYGFLDIATTPSVRAAQAAMGVEHHWRDFKGDRAFDRFTENEALFIADRDSFYMATVSETGWPYVQHRGGPRGFLKVIDDRTLAFADYRGNLQYISVGNLAADSRACLFLMDYPRRARLKIYGHVEARALDADPELTERVSPQAYRAKLERVLILHLDAFDWNCPQHITPRFTTAEIDEAVGPLRASLARLEAENAALRARLGIGAADGGT</sequence>
<dbReference type="Pfam" id="PF01243">
    <property type="entry name" value="PNPOx_N"/>
    <property type="match status" value="1"/>
</dbReference>